<feature type="compositionally biased region" description="Low complexity" evidence="21">
    <location>
        <begin position="492"/>
        <end position="511"/>
    </location>
</feature>
<keyword evidence="6" id="KW-0723">Serine/threonine-protein kinase</keyword>
<dbReference type="Pfam" id="PF00069">
    <property type="entry name" value="Pkinase"/>
    <property type="match status" value="1"/>
</dbReference>
<keyword evidence="5" id="KW-0488">Methylation</keyword>
<dbReference type="GO" id="GO:0005737">
    <property type="term" value="C:cytoplasm"/>
    <property type="evidence" value="ECO:0007669"/>
    <property type="project" value="TreeGrafter"/>
</dbReference>
<dbReference type="Gene3D" id="1.10.510.10">
    <property type="entry name" value="Transferase(Phosphotransferase) domain 1"/>
    <property type="match status" value="1"/>
</dbReference>
<evidence type="ECO:0000256" key="10">
    <source>
        <dbReference type="ARBA" id="ARBA00022741"/>
    </source>
</evidence>
<evidence type="ECO:0000256" key="1">
    <source>
        <dbReference type="ARBA" id="ARBA00001946"/>
    </source>
</evidence>
<dbReference type="PANTHER" id="PTHR24346">
    <property type="entry name" value="MAP/MICROTUBULE AFFINITY-REGULATING KINASE"/>
    <property type="match status" value="1"/>
</dbReference>
<dbReference type="InterPro" id="IPR000719">
    <property type="entry name" value="Prot_kinase_dom"/>
</dbReference>
<evidence type="ECO:0000256" key="12">
    <source>
        <dbReference type="ARBA" id="ARBA00022840"/>
    </source>
</evidence>
<evidence type="ECO:0000259" key="22">
    <source>
        <dbReference type="PROSITE" id="PS50011"/>
    </source>
</evidence>
<keyword evidence="7" id="KW-0597">Phosphoprotein</keyword>
<comment type="catalytic activity">
    <reaction evidence="16">
        <text>L-seryl-[protein] + ATP = O-phospho-L-seryl-[protein] + ADP + H(+)</text>
        <dbReference type="Rhea" id="RHEA:17989"/>
        <dbReference type="Rhea" id="RHEA-COMP:9863"/>
        <dbReference type="Rhea" id="RHEA-COMP:11604"/>
        <dbReference type="ChEBI" id="CHEBI:15378"/>
        <dbReference type="ChEBI" id="CHEBI:29999"/>
        <dbReference type="ChEBI" id="CHEBI:30616"/>
        <dbReference type="ChEBI" id="CHEBI:83421"/>
        <dbReference type="ChEBI" id="CHEBI:456216"/>
        <dbReference type="EC" id="2.7.11.1"/>
    </reaction>
</comment>
<dbReference type="GO" id="GO:0005524">
    <property type="term" value="F:ATP binding"/>
    <property type="evidence" value="ECO:0007669"/>
    <property type="project" value="UniProtKB-UniRule"/>
</dbReference>
<reference evidence="24" key="1">
    <citation type="submission" date="2014-05" db="EMBL/GenBank/DDBJ databases">
        <authorList>
            <person name="Chronopoulou M."/>
        </authorList>
    </citation>
    <scope>NUCLEOTIDE SEQUENCE</scope>
    <source>
        <tissue evidence="24">Whole organism</tissue>
    </source>
</reference>
<protein>
    <recommendedName>
        <fullName evidence="18">SNF-related serine/threonine-protein kinase</fullName>
        <ecNumber evidence="4">2.7.11.1</ecNumber>
    </recommendedName>
    <alternativeName>
        <fullName evidence="19">SNF1-related kinase</fullName>
    </alternativeName>
</protein>
<evidence type="ECO:0000256" key="19">
    <source>
        <dbReference type="ARBA" id="ARBA00077142"/>
    </source>
</evidence>
<evidence type="ECO:0000256" key="5">
    <source>
        <dbReference type="ARBA" id="ARBA00022481"/>
    </source>
</evidence>
<evidence type="ECO:0000256" key="3">
    <source>
        <dbReference type="ARBA" id="ARBA00006692"/>
    </source>
</evidence>
<evidence type="ECO:0000256" key="7">
    <source>
        <dbReference type="ARBA" id="ARBA00022553"/>
    </source>
</evidence>
<feature type="region of interest" description="Disordered" evidence="21">
    <location>
        <begin position="731"/>
        <end position="761"/>
    </location>
</feature>
<evidence type="ECO:0000256" key="16">
    <source>
        <dbReference type="ARBA" id="ARBA00048679"/>
    </source>
</evidence>
<evidence type="ECO:0000256" key="9">
    <source>
        <dbReference type="ARBA" id="ARBA00022723"/>
    </source>
</evidence>
<evidence type="ECO:0000256" key="14">
    <source>
        <dbReference type="ARBA" id="ARBA00023242"/>
    </source>
</evidence>
<dbReference type="AlphaFoldDB" id="A0A0K2URB9"/>
<keyword evidence="9" id="KW-0479">Metal-binding</keyword>
<evidence type="ECO:0000256" key="18">
    <source>
        <dbReference type="ARBA" id="ARBA00074971"/>
    </source>
</evidence>
<feature type="compositionally biased region" description="Gly residues" evidence="21">
    <location>
        <begin position="666"/>
        <end position="678"/>
    </location>
</feature>
<dbReference type="InterPro" id="IPR017441">
    <property type="entry name" value="Protein_kinase_ATP_BS"/>
</dbReference>
<evidence type="ECO:0000256" key="17">
    <source>
        <dbReference type="ARBA" id="ARBA00054738"/>
    </source>
</evidence>
<feature type="region of interest" description="Disordered" evidence="21">
    <location>
        <begin position="485"/>
        <end position="539"/>
    </location>
</feature>
<evidence type="ECO:0000256" key="2">
    <source>
        <dbReference type="ARBA" id="ARBA00004123"/>
    </source>
</evidence>
<keyword evidence="11" id="KW-0418">Kinase</keyword>
<dbReference type="EC" id="2.7.11.1" evidence="4"/>
<keyword evidence="12 20" id="KW-0067">ATP-binding</keyword>
<dbReference type="InterPro" id="IPR015940">
    <property type="entry name" value="UBA"/>
</dbReference>
<feature type="domain" description="Protein kinase" evidence="22">
    <location>
        <begin position="28"/>
        <end position="281"/>
    </location>
</feature>
<evidence type="ECO:0000256" key="4">
    <source>
        <dbReference type="ARBA" id="ARBA00012513"/>
    </source>
</evidence>
<dbReference type="CDD" id="cd14074">
    <property type="entry name" value="STKc_SNRK"/>
    <property type="match status" value="1"/>
</dbReference>
<evidence type="ECO:0000256" key="13">
    <source>
        <dbReference type="ARBA" id="ARBA00022842"/>
    </source>
</evidence>
<keyword evidence="8" id="KW-0808">Transferase</keyword>
<evidence type="ECO:0000256" key="15">
    <source>
        <dbReference type="ARBA" id="ARBA00047899"/>
    </source>
</evidence>
<comment type="subcellular location">
    <subcellularLocation>
        <location evidence="2">Nucleus</location>
    </subcellularLocation>
</comment>
<dbReference type="SMART" id="SM00220">
    <property type="entry name" value="S_TKc"/>
    <property type="match status" value="1"/>
</dbReference>
<comment type="similarity">
    <text evidence="3">Belongs to the protein kinase superfamily. CAMK Ser/Thr protein kinase family.</text>
</comment>
<dbReference type="GO" id="GO:0004674">
    <property type="term" value="F:protein serine/threonine kinase activity"/>
    <property type="evidence" value="ECO:0007669"/>
    <property type="project" value="UniProtKB-KW"/>
</dbReference>
<keyword evidence="13" id="KW-0460">Magnesium</keyword>
<comment type="function">
    <text evidence="17">May play a role in hematopoietic cell proliferation or differentiation. Potential mediator of neuronal apoptosis.</text>
</comment>
<feature type="compositionally biased region" description="Polar residues" evidence="21">
    <location>
        <begin position="523"/>
        <end position="539"/>
    </location>
</feature>
<dbReference type="EMBL" id="HACA01023442">
    <property type="protein sequence ID" value="CDW40803.1"/>
    <property type="molecule type" value="Transcribed_RNA"/>
</dbReference>
<comment type="cofactor">
    <cofactor evidence="1">
        <name>Mg(2+)</name>
        <dbReference type="ChEBI" id="CHEBI:18420"/>
    </cofactor>
</comment>
<feature type="domain" description="UBA" evidence="23">
    <location>
        <begin position="305"/>
        <end position="348"/>
    </location>
</feature>
<dbReference type="PROSITE" id="PS50011">
    <property type="entry name" value="PROTEIN_KINASE_DOM"/>
    <property type="match status" value="1"/>
</dbReference>
<dbReference type="PANTHER" id="PTHR24346:SF45">
    <property type="entry name" value="PROTEIN KINASE DOMAIN-CONTAINING PROTEIN"/>
    <property type="match status" value="1"/>
</dbReference>
<feature type="region of interest" description="Disordered" evidence="21">
    <location>
        <begin position="590"/>
        <end position="704"/>
    </location>
</feature>
<feature type="compositionally biased region" description="Basic residues" evidence="21">
    <location>
        <begin position="689"/>
        <end position="700"/>
    </location>
</feature>
<dbReference type="InterPro" id="IPR011009">
    <property type="entry name" value="Kinase-like_dom_sf"/>
</dbReference>
<sequence length="910" mass="100792">MAMASSSKRTKKNTRIGGRTGKEIAGLYDLEDTIGEGHFAVVKMARHVFTGERVAVKVIDKLKFDSSTRVQTLQEVRLMKLVQHPNVVRLYEVIDTPSKLYLILELADGGDLYDYIMKHEQGLTETLAKKYFRQIVNAIQYCHKLHVVHRDLKPENAVFFEKLEMVKLTDFGFSNKFSPGQSLQTSCGSLAYSAPEILLGDAYDAPAVDIWSLGVILYMLVCGAAPFQEANDSETLTMIMDCKYTFPKHISSQCKKLISSMLQRNPMHRACLDEIILHPWLDEVKNVDSVPEWEQLPLVSREHLSEEEHAYIINKMVNGGVGIKEEIIEALDRDDYNHITATYFLLAERKLRAQRHDLIKKTNSKEVDMTASFPLTPTRNIVEASRKTVQASCSTVESLLSPEDKQGFSSTGKSYRIRQCSIVEEEEEEENEEIIHEELDDIDFKLPQRGLSHHSSTSSLASVVASSLHLTLETDKSLIEAPAPFPVTSQIGTGSLSRQGSLRRSSGSSPCSERKSAPESPDTDNSLGSSPARYSSKLNCQSRKVPIVKSSPQHTQSGPVLNQIHEEEAEVDQFPSKFSSATVMRRFEQRRLAHKSRTQSCSSSEASDDDSEKKRYDKRTPPPKDDDNTDPGGSSGAGGFNNSSSGGSGNNFGDDMGRGSTRRGSEGSGTGGSGGGRGLPSKADDVNSNRRHRHQSRLRQSHSLNRISELHEADFASSPSIGPSIYVRNDSLRSSSRDDSSHNSSDGELEPPTHSGSKSRVNMRILEQKLNKIQEESNNNIHKNAGSEHKFGMKDSLKTIDKVAIENEINNQKNDAFNNKIPDIFEFSASLTFLSAKNSSSRPLHRAHSCSSLLTLKERAMIRKKLGSQILELIGKDVGNRKSGVSKQDGLLPINSFLSLPNASRCCSLC</sequence>
<dbReference type="CDD" id="cd14339">
    <property type="entry name" value="UBA_SNRK"/>
    <property type="match status" value="1"/>
</dbReference>
<accession>A0A0K2URB9</accession>
<keyword evidence="14" id="KW-0539">Nucleus</keyword>
<evidence type="ECO:0000256" key="20">
    <source>
        <dbReference type="PROSITE-ProRule" id="PRU10141"/>
    </source>
</evidence>
<dbReference type="GO" id="GO:0046872">
    <property type="term" value="F:metal ion binding"/>
    <property type="evidence" value="ECO:0007669"/>
    <property type="project" value="UniProtKB-KW"/>
</dbReference>
<dbReference type="PROSITE" id="PS50030">
    <property type="entry name" value="UBA"/>
    <property type="match status" value="1"/>
</dbReference>
<dbReference type="SUPFAM" id="SSF56112">
    <property type="entry name" value="Protein kinase-like (PK-like)"/>
    <property type="match status" value="1"/>
</dbReference>
<evidence type="ECO:0000256" key="21">
    <source>
        <dbReference type="SAM" id="MobiDB-lite"/>
    </source>
</evidence>
<dbReference type="OrthoDB" id="942095at2759"/>
<comment type="catalytic activity">
    <reaction evidence="15">
        <text>L-threonyl-[protein] + ATP = O-phospho-L-threonyl-[protein] + ADP + H(+)</text>
        <dbReference type="Rhea" id="RHEA:46608"/>
        <dbReference type="Rhea" id="RHEA-COMP:11060"/>
        <dbReference type="Rhea" id="RHEA-COMP:11605"/>
        <dbReference type="ChEBI" id="CHEBI:15378"/>
        <dbReference type="ChEBI" id="CHEBI:30013"/>
        <dbReference type="ChEBI" id="CHEBI:30616"/>
        <dbReference type="ChEBI" id="CHEBI:61977"/>
        <dbReference type="ChEBI" id="CHEBI:456216"/>
        <dbReference type="EC" id="2.7.11.1"/>
    </reaction>
</comment>
<evidence type="ECO:0000256" key="8">
    <source>
        <dbReference type="ARBA" id="ARBA00022679"/>
    </source>
</evidence>
<keyword evidence="10 20" id="KW-0547">Nucleotide-binding</keyword>
<dbReference type="FunFam" id="3.30.200.20:FF:000003">
    <property type="entry name" value="Non-specific serine/threonine protein kinase"/>
    <property type="match status" value="1"/>
</dbReference>
<dbReference type="FunFam" id="1.10.510.10:FF:000166">
    <property type="entry name" value="SNF-related serine/threonine-protein kinase"/>
    <property type="match status" value="1"/>
</dbReference>
<feature type="binding site" evidence="20">
    <location>
        <position position="57"/>
    </location>
    <ligand>
        <name>ATP</name>
        <dbReference type="ChEBI" id="CHEBI:30616"/>
    </ligand>
</feature>
<evidence type="ECO:0000259" key="23">
    <source>
        <dbReference type="PROSITE" id="PS50030"/>
    </source>
</evidence>
<evidence type="ECO:0000313" key="24">
    <source>
        <dbReference type="EMBL" id="CDW40803.1"/>
    </source>
</evidence>
<organism evidence="24">
    <name type="scientific">Lepeophtheirus salmonis</name>
    <name type="common">Salmon louse</name>
    <name type="synonym">Caligus salmonis</name>
    <dbReference type="NCBI Taxonomy" id="72036"/>
    <lineage>
        <taxon>Eukaryota</taxon>
        <taxon>Metazoa</taxon>
        <taxon>Ecdysozoa</taxon>
        <taxon>Arthropoda</taxon>
        <taxon>Crustacea</taxon>
        <taxon>Multicrustacea</taxon>
        <taxon>Hexanauplia</taxon>
        <taxon>Copepoda</taxon>
        <taxon>Siphonostomatoida</taxon>
        <taxon>Caligidae</taxon>
        <taxon>Lepeophtheirus</taxon>
    </lineage>
</organism>
<proteinExistence type="inferred from homology"/>
<dbReference type="GO" id="GO:0035556">
    <property type="term" value="P:intracellular signal transduction"/>
    <property type="evidence" value="ECO:0007669"/>
    <property type="project" value="TreeGrafter"/>
</dbReference>
<name>A0A0K2URB9_LEPSM</name>
<evidence type="ECO:0000256" key="11">
    <source>
        <dbReference type="ARBA" id="ARBA00022777"/>
    </source>
</evidence>
<feature type="compositionally biased region" description="Basic and acidic residues" evidence="21">
    <location>
        <begin position="611"/>
        <end position="626"/>
    </location>
</feature>
<dbReference type="PROSITE" id="PS00107">
    <property type="entry name" value="PROTEIN_KINASE_ATP"/>
    <property type="match status" value="1"/>
</dbReference>
<dbReference type="GO" id="GO:0005634">
    <property type="term" value="C:nucleus"/>
    <property type="evidence" value="ECO:0007669"/>
    <property type="project" value="UniProtKB-SubCell"/>
</dbReference>
<evidence type="ECO:0000256" key="6">
    <source>
        <dbReference type="ARBA" id="ARBA00022527"/>
    </source>
</evidence>